<dbReference type="InterPro" id="IPR029058">
    <property type="entry name" value="AB_hydrolase_fold"/>
</dbReference>
<dbReference type="InterPro" id="IPR001375">
    <property type="entry name" value="Peptidase_S9_cat"/>
</dbReference>
<protein>
    <recommendedName>
        <fullName evidence="1">Peptidase S9 prolyl oligopeptidase catalytic domain-containing protein</fullName>
    </recommendedName>
</protein>
<dbReference type="SUPFAM" id="SSF53474">
    <property type="entry name" value="alpha/beta-Hydrolases"/>
    <property type="match status" value="1"/>
</dbReference>
<dbReference type="Pfam" id="PF00326">
    <property type="entry name" value="Peptidase_S9"/>
    <property type="match status" value="1"/>
</dbReference>
<gene>
    <name evidence="2" type="ORF">A2693_02880</name>
</gene>
<feature type="non-terminal residue" evidence="2">
    <location>
        <position position="1"/>
    </location>
</feature>
<organism evidence="2 3">
    <name type="scientific">Candidatus Curtissbacteria bacterium RIFCSPHIGHO2_01_FULL_40_12</name>
    <dbReference type="NCBI Taxonomy" id="1797710"/>
    <lineage>
        <taxon>Bacteria</taxon>
        <taxon>Candidatus Curtissiibacteriota</taxon>
    </lineage>
</organism>
<dbReference type="GO" id="GO:0008236">
    <property type="term" value="F:serine-type peptidase activity"/>
    <property type="evidence" value="ECO:0007669"/>
    <property type="project" value="InterPro"/>
</dbReference>
<sequence>FFFFKKEVLFAPTSPLPQLMKEKPLDKYTIEALSATNFAPSEITIGKVLKDEENFTSYIFYFYPQGKKVSGLLVVPKKSGRHPVIVMFRGYIDREIYSTGIGTVRAAEAFAQNGFIAISPDFLGYGQSDNPSESPIEERFQTYIVALTLLESVKNLDSLLTSQKLQAGANSDKVFIWGHSNGGQIALTILEITGKNIPTVFWAPVSKPFPYSVLYYTDEFDDRGKMLRRVIAEFEKDYDVDKYSITGYFDKINAPLSFHQGTEDEAVPVKWSNQLVEELKKLNKDVEYFTYSGDKHNFAQGSWQTVVNRNIAFFRKYLTE</sequence>
<feature type="domain" description="Peptidase S9 prolyl oligopeptidase catalytic" evidence="1">
    <location>
        <begin position="169"/>
        <end position="318"/>
    </location>
</feature>
<evidence type="ECO:0000259" key="1">
    <source>
        <dbReference type="Pfam" id="PF00326"/>
    </source>
</evidence>
<dbReference type="Gene3D" id="3.40.50.1820">
    <property type="entry name" value="alpha/beta hydrolase"/>
    <property type="match status" value="1"/>
</dbReference>
<name>A0A1F5GBB7_9BACT</name>
<dbReference type="GO" id="GO:0006508">
    <property type="term" value="P:proteolysis"/>
    <property type="evidence" value="ECO:0007669"/>
    <property type="project" value="InterPro"/>
</dbReference>
<dbReference type="EMBL" id="MFAY01000017">
    <property type="protein sequence ID" value="OGD89139.1"/>
    <property type="molecule type" value="Genomic_DNA"/>
</dbReference>
<reference evidence="2 3" key="1">
    <citation type="journal article" date="2016" name="Nat. Commun.">
        <title>Thousands of microbial genomes shed light on interconnected biogeochemical processes in an aquifer system.</title>
        <authorList>
            <person name="Anantharaman K."/>
            <person name="Brown C.T."/>
            <person name="Hug L.A."/>
            <person name="Sharon I."/>
            <person name="Castelle C.J."/>
            <person name="Probst A.J."/>
            <person name="Thomas B.C."/>
            <person name="Singh A."/>
            <person name="Wilkins M.J."/>
            <person name="Karaoz U."/>
            <person name="Brodie E.L."/>
            <person name="Williams K.H."/>
            <person name="Hubbard S.S."/>
            <person name="Banfield J.F."/>
        </authorList>
    </citation>
    <scope>NUCLEOTIDE SEQUENCE [LARGE SCALE GENOMIC DNA]</scope>
</reference>
<dbReference type="PANTHER" id="PTHR22946">
    <property type="entry name" value="DIENELACTONE HYDROLASE DOMAIN-CONTAINING PROTEIN-RELATED"/>
    <property type="match status" value="1"/>
</dbReference>
<comment type="caution">
    <text evidence="2">The sequence shown here is derived from an EMBL/GenBank/DDBJ whole genome shotgun (WGS) entry which is preliminary data.</text>
</comment>
<evidence type="ECO:0000313" key="3">
    <source>
        <dbReference type="Proteomes" id="UP000178577"/>
    </source>
</evidence>
<dbReference type="InterPro" id="IPR050261">
    <property type="entry name" value="FrsA_esterase"/>
</dbReference>
<proteinExistence type="predicted"/>
<dbReference type="Proteomes" id="UP000178577">
    <property type="component" value="Unassembled WGS sequence"/>
</dbReference>
<evidence type="ECO:0000313" key="2">
    <source>
        <dbReference type="EMBL" id="OGD89139.1"/>
    </source>
</evidence>
<accession>A0A1F5GBB7</accession>
<dbReference type="AlphaFoldDB" id="A0A1F5GBB7"/>